<protein>
    <recommendedName>
        <fullName evidence="1">Fatty acyl-CoA reductase</fullName>
        <ecNumber evidence="1">1.2.1.84</ecNumber>
    </recommendedName>
</protein>
<dbReference type="Gene3D" id="3.40.50.720">
    <property type="entry name" value="NAD(P)-binding Rossmann-like Domain"/>
    <property type="match status" value="1"/>
</dbReference>
<dbReference type="PANTHER" id="PTHR11011:SF45">
    <property type="entry name" value="FATTY ACYL-COA REDUCTASE CG8306-RELATED"/>
    <property type="match status" value="1"/>
</dbReference>
<keyword evidence="1" id="KW-0444">Lipid biosynthesis</keyword>
<evidence type="ECO:0000313" key="4">
    <source>
        <dbReference type="Proteomes" id="UP001149165"/>
    </source>
</evidence>
<comment type="catalytic activity">
    <reaction evidence="1">
        <text>a long-chain fatty acyl-CoA + 2 NADPH + 2 H(+) = a long-chain primary fatty alcohol + 2 NADP(+) + CoA</text>
        <dbReference type="Rhea" id="RHEA:52716"/>
        <dbReference type="ChEBI" id="CHEBI:15378"/>
        <dbReference type="ChEBI" id="CHEBI:57287"/>
        <dbReference type="ChEBI" id="CHEBI:57783"/>
        <dbReference type="ChEBI" id="CHEBI:58349"/>
        <dbReference type="ChEBI" id="CHEBI:77396"/>
        <dbReference type="ChEBI" id="CHEBI:83139"/>
        <dbReference type="EC" id="1.2.1.84"/>
    </reaction>
</comment>
<keyword evidence="1" id="KW-0560">Oxidoreductase</keyword>
<evidence type="ECO:0000313" key="3">
    <source>
        <dbReference type="EMBL" id="KAJ5097221.1"/>
    </source>
</evidence>
<evidence type="ECO:0000256" key="1">
    <source>
        <dbReference type="RuleBase" id="RU363097"/>
    </source>
</evidence>
<dbReference type="GO" id="GO:0080019">
    <property type="term" value="F:alcohol-forming very long-chain fatty acyl-CoA reductase activity"/>
    <property type="evidence" value="ECO:0007669"/>
    <property type="project" value="InterPro"/>
</dbReference>
<dbReference type="InterPro" id="IPR036291">
    <property type="entry name" value="NAD(P)-bd_dom_sf"/>
</dbReference>
<sequence>MDSSADPIDWYQDQVVFLTGATGSLGGCLLYKLAVQLPTKKIYVLCRGSMRQAIEKWEISMPEQTDEILDTGKVHCFSGDITHSNLGLGPHELEKLQSEVTVVIHAAADFSLFQELPVTICCNCLSVVALARLLLSFHKIKIFLQVSSITTQSFLPGGSVLEQMEQIETDEKPPQMQLEEILTTGKSPYTELFMAPYAQAKYLAEKLLLEMKASFPILIVRPASIGPAIRDPYPLYGPEGAIPLHTFLQVLLESGEYRGFDDVISMPQEFIIDEIPVDLVANTCLLHLATGTVGVVHAASQLYVSVTFGEYVNQIRRYAPKSLVEKVVKMRLERNHNFANQAADMLQRVTKEWLIDCSRSRHLKETEGPIGLALAGHDFEAFSRRRVEQRARNMESWVR</sequence>
<reference evidence="3" key="2">
    <citation type="journal article" date="2023" name="IMA Fungus">
        <title>Comparative genomic study of the Penicillium genus elucidates a diverse pangenome and 15 lateral gene transfer events.</title>
        <authorList>
            <person name="Petersen C."/>
            <person name="Sorensen T."/>
            <person name="Nielsen M.R."/>
            <person name="Sondergaard T.E."/>
            <person name="Sorensen J.L."/>
            <person name="Fitzpatrick D.A."/>
            <person name="Frisvad J.C."/>
            <person name="Nielsen K.L."/>
        </authorList>
    </citation>
    <scope>NUCLEOTIDE SEQUENCE</scope>
    <source>
        <strain evidence="3">IBT 30069</strain>
    </source>
</reference>
<dbReference type="GO" id="GO:0102965">
    <property type="term" value="F:alcohol-forming long-chain fatty acyl-CoA reductase activity"/>
    <property type="evidence" value="ECO:0007669"/>
    <property type="project" value="UniProtKB-EC"/>
</dbReference>
<dbReference type="EMBL" id="JAPQKH010000005">
    <property type="protein sequence ID" value="KAJ5097221.1"/>
    <property type="molecule type" value="Genomic_DNA"/>
</dbReference>
<dbReference type="InterPro" id="IPR013120">
    <property type="entry name" value="FAR_NAD-bd"/>
</dbReference>
<dbReference type="Pfam" id="PF07993">
    <property type="entry name" value="NAD_binding_4"/>
    <property type="match status" value="1"/>
</dbReference>
<dbReference type="GO" id="GO:0035336">
    <property type="term" value="P:long-chain fatty-acyl-CoA metabolic process"/>
    <property type="evidence" value="ECO:0007669"/>
    <property type="project" value="TreeGrafter"/>
</dbReference>
<dbReference type="OrthoDB" id="429813at2759"/>
<reference evidence="3" key="1">
    <citation type="submission" date="2022-11" db="EMBL/GenBank/DDBJ databases">
        <authorList>
            <person name="Petersen C."/>
        </authorList>
    </citation>
    <scope>NUCLEOTIDE SEQUENCE</scope>
    <source>
        <strain evidence="3">IBT 30069</strain>
    </source>
</reference>
<organism evidence="3 4">
    <name type="scientific">Penicillium angulare</name>
    <dbReference type="NCBI Taxonomy" id="116970"/>
    <lineage>
        <taxon>Eukaryota</taxon>
        <taxon>Fungi</taxon>
        <taxon>Dikarya</taxon>
        <taxon>Ascomycota</taxon>
        <taxon>Pezizomycotina</taxon>
        <taxon>Eurotiomycetes</taxon>
        <taxon>Eurotiomycetidae</taxon>
        <taxon>Eurotiales</taxon>
        <taxon>Aspergillaceae</taxon>
        <taxon>Penicillium</taxon>
    </lineage>
</organism>
<dbReference type="EC" id="1.2.1.84" evidence="1"/>
<keyword evidence="1" id="KW-0443">Lipid metabolism</keyword>
<dbReference type="InterPro" id="IPR026055">
    <property type="entry name" value="FAR"/>
</dbReference>
<name>A0A9W9FBJ2_9EURO</name>
<keyword evidence="1" id="KW-0521">NADP</keyword>
<gene>
    <name evidence="3" type="ORF">N7456_007942</name>
</gene>
<dbReference type="PANTHER" id="PTHR11011">
    <property type="entry name" value="MALE STERILITY PROTEIN 2-RELATED"/>
    <property type="match status" value="1"/>
</dbReference>
<comment type="caution">
    <text evidence="3">The sequence shown here is derived from an EMBL/GenBank/DDBJ whole genome shotgun (WGS) entry which is preliminary data.</text>
</comment>
<proteinExistence type="inferred from homology"/>
<dbReference type="GO" id="GO:0005777">
    <property type="term" value="C:peroxisome"/>
    <property type="evidence" value="ECO:0007669"/>
    <property type="project" value="TreeGrafter"/>
</dbReference>
<accession>A0A9W9FBJ2</accession>
<dbReference type="AlphaFoldDB" id="A0A9W9FBJ2"/>
<evidence type="ECO:0000259" key="2">
    <source>
        <dbReference type="Pfam" id="PF07993"/>
    </source>
</evidence>
<feature type="domain" description="Thioester reductase (TE)" evidence="2">
    <location>
        <begin position="18"/>
        <end position="283"/>
    </location>
</feature>
<dbReference type="SUPFAM" id="SSF51735">
    <property type="entry name" value="NAD(P)-binding Rossmann-fold domains"/>
    <property type="match status" value="1"/>
</dbReference>
<comment type="function">
    <text evidence="1">Catalyzes the reduction of fatty acyl-CoA to fatty alcohols.</text>
</comment>
<comment type="similarity">
    <text evidence="1">Belongs to the fatty acyl-CoA reductase family.</text>
</comment>
<dbReference type="Proteomes" id="UP001149165">
    <property type="component" value="Unassembled WGS sequence"/>
</dbReference>
<keyword evidence="4" id="KW-1185">Reference proteome</keyword>